<comment type="caution">
    <text evidence="2">The sequence shown here is derived from an EMBL/GenBank/DDBJ whole genome shotgun (WGS) entry which is preliminary data.</text>
</comment>
<proteinExistence type="predicted"/>
<dbReference type="OrthoDB" id="3042548at2759"/>
<evidence type="ECO:0000313" key="2">
    <source>
        <dbReference type="EMBL" id="KAF9526007.1"/>
    </source>
</evidence>
<feature type="region of interest" description="Disordered" evidence="1">
    <location>
        <begin position="95"/>
        <end position="179"/>
    </location>
</feature>
<keyword evidence="3" id="KW-1185">Reference proteome</keyword>
<organism evidence="2 3">
    <name type="scientific">Crepidotus variabilis</name>
    <dbReference type="NCBI Taxonomy" id="179855"/>
    <lineage>
        <taxon>Eukaryota</taxon>
        <taxon>Fungi</taxon>
        <taxon>Dikarya</taxon>
        <taxon>Basidiomycota</taxon>
        <taxon>Agaricomycotina</taxon>
        <taxon>Agaricomycetes</taxon>
        <taxon>Agaricomycetidae</taxon>
        <taxon>Agaricales</taxon>
        <taxon>Agaricineae</taxon>
        <taxon>Crepidotaceae</taxon>
        <taxon>Crepidotus</taxon>
    </lineage>
</organism>
<dbReference type="AlphaFoldDB" id="A0A9P6JM81"/>
<evidence type="ECO:0000256" key="1">
    <source>
        <dbReference type="SAM" id="MobiDB-lite"/>
    </source>
</evidence>
<sequence length="179" mass="19486">MAHLIQTTSPIIPVIDERLNCLPAAPREHKAKVDQYNELLEVIYEREVELARIKSSLIDMHRDITEEVHHLENIGVLPPDSAAALGARSAVLDSDSEAENVLSDSSGSTGEGITKIRTGSKPASGKNATRKVKGKFGRLGGRHSKVPEAQLAAEWDEKLELGRGGGNKGSREEYDDIRV</sequence>
<protein>
    <submittedName>
        <fullName evidence="2">Uncharacterized protein</fullName>
    </submittedName>
</protein>
<gene>
    <name evidence="2" type="ORF">CPB83DRAFT_817612</name>
</gene>
<feature type="compositionally biased region" description="Basic residues" evidence="1">
    <location>
        <begin position="128"/>
        <end position="144"/>
    </location>
</feature>
<evidence type="ECO:0000313" key="3">
    <source>
        <dbReference type="Proteomes" id="UP000807306"/>
    </source>
</evidence>
<dbReference type="EMBL" id="MU157876">
    <property type="protein sequence ID" value="KAF9526007.1"/>
    <property type="molecule type" value="Genomic_DNA"/>
</dbReference>
<name>A0A9P6JM81_9AGAR</name>
<feature type="compositionally biased region" description="Basic and acidic residues" evidence="1">
    <location>
        <begin position="169"/>
        <end position="179"/>
    </location>
</feature>
<dbReference type="Proteomes" id="UP000807306">
    <property type="component" value="Unassembled WGS sequence"/>
</dbReference>
<accession>A0A9P6JM81</accession>
<reference evidence="2" key="1">
    <citation type="submission" date="2020-11" db="EMBL/GenBank/DDBJ databases">
        <authorList>
            <consortium name="DOE Joint Genome Institute"/>
            <person name="Ahrendt S."/>
            <person name="Riley R."/>
            <person name="Andreopoulos W."/>
            <person name="Labutti K."/>
            <person name="Pangilinan J."/>
            <person name="Ruiz-Duenas F.J."/>
            <person name="Barrasa J.M."/>
            <person name="Sanchez-Garcia M."/>
            <person name="Camarero S."/>
            <person name="Miyauchi S."/>
            <person name="Serrano A."/>
            <person name="Linde D."/>
            <person name="Babiker R."/>
            <person name="Drula E."/>
            <person name="Ayuso-Fernandez I."/>
            <person name="Pacheco R."/>
            <person name="Padilla G."/>
            <person name="Ferreira P."/>
            <person name="Barriuso J."/>
            <person name="Kellner H."/>
            <person name="Castanera R."/>
            <person name="Alfaro M."/>
            <person name="Ramirez L."/>
            <person name="Pisabarro A.G."/>
            <person name="Kuo A."/>
            <person name="Tritt A."/>
            <person name="Lipzen A."/>
            <person name="He G."/>
            <person name="Yan M."/>
            <person name="Ng V."/>
            <person name="Cullen D."/>
            <person name="Martin F."/>
            <person name="Rosso M.-N."/>
            <person name="Henrissat B."/>
            <person name="Hibbett D."/>
            <person name="Martinez A.T."/>
            <person name="Grigoriev I.V."/>
        </authorList>
    </citation>
    <scope>NUCLEOTIDE SEQUENCE</scope>
    <source>
        <strain evidence="2">CBS 506.95</strain>
    </source>
</reference>